<dbReference type="EMBL" id="JAIWYP010000002">
    <property type="protein sequence ID" value="KAH3874408.1"/>
    <property type="molecule type" value="Genomic_DNA"/>
</dbReference>
<keyword evidence="2" id="KW-1185">Reference proteome</keyword>
<name>A0A9D4RPD7_DREPO</name>
<evidence type="ECO:0000313" key="2">
    <source>
        <dbReference type="Proteomes" id="UP000828390"/>
    </source>
</evidence>
<comment type="caution">
    <text evidence="1">The sequence shown here is derived from an EMBL/GenBank/DDBJ whole genome shotgun (WGS) entry which is preliminary data.</text>
</comment>
<accession>A0A9D4RPD7</accession>
<dbReference type="Proteomes" id="UP000828390">
    <property type="component" value="Unassembled WGS sequence"/>
</dbReference>
<reference evidence="1" key="2">
    <citation type="submission" date="2020-11" db="EMBL/GenBank/DDBJ databases">
        <authorList>
            <person name="McCartney M.A."/>
            <person name="Auch B."/>
            <person name="Kono T."/>
            <person name="Mallez S."/>
            <person name="Becker A."/>
            <person name="Gohl D.M."/>
            <person name="Silverstein K.A.T."/>
            <person name="Koren S."/>
            <person name="Bechman K.B."/>
            <person name="Herman A."/>
            <person name="Abrahante J.E."/>
            <person name="Garbe J."/>
        </authorList>
    </citation>
    <scope>NUCLEOTIDE SEQUENCE</scope>
    <source>
        <strain evidence="1">Duluth1</strain>
        <tissue evidence="1">Whole animal</tissue>
    </source>
</reference>
<dbReference type="AlphaFoldDB" id="A0A9D4RPD7"/>
<organism evidence="1 2">
    <name type="scientific">Dreissena polymorpha</name>
    <name type="common">Zebra mussel</name>
    <name type="synonym">Mytilus polymorpha</name>
    <dbReference type="NCBI Taxonomy" id="45954"/>
    <lineage>
        <taxon>Eukaryota</taxon>
        <taxon>Metazoa</taxon>
        <taxon>Spiralia</taxon>
        <taxon>Lophotrochozoa</taxon>
        <taxon>Mollusca</taxon>
        <taxon>Bivalvia</taxon>
        <taxon>Autobranchia</taxon>
        <taxon>Heteroconchia</taxon>
        <taxon>Euheterodonta</taxon>
        <taxon>Imparidentia</taxon>
        <taxon>Neoheterodontei</taxon>
        <taxon>Myida</taxon>
        <taxon>Dreissenoidea</taxon>
        <taxon>Dreissenidae</taxon>
        <taxon>Dreissena</taxon>
    </lineage>
</organism>
<gene>
    <name evidence="1" type="ORF">DPMN_037651</name>
</gene>
<evidence type="ECO:0000313" key="1">
    <source>
        <dbReference type="EMBL" id="KAH3874408.1"/>
    </source>
</evidence>
<protein>
    <submittedName>
        <fullName evidence="1">Uncharacterized protein</fullName>
    </submittedName>
</protein>
<sequence length="96" mass="11238">MLLLPEEEKLLERNANAVRRTIKDCSDIIACLINKLQDQTFEAVEKIKTSKARAFLAKKKRCEHLYFQLESFSNFVAVSTVDDTIVFIEQKREIRF</sequence>
<proteinExistence type="predicted"/>
<reference evidence="1" key="1">
    <citation type="journal article" date="2019" name="bioRxiv">
        <title>The Genome of the Zebra Mussel, Dreissena polymorpha: A Resource for Invasive Species Research.</title>
        <authorList>
            <person name="McCartney M.A."/>
            <person name="Auch B."/>
            <person name="Kono T."/>
            <person name="Mallez S."/>
            <person name="Zhang Y."/>
            <person name="Obille A."/>
            <person name="Becker A."/>
            <person name="Abrahante J.E."/>
            <person name="Garbe J."/>
            <person name="Badalamenti J.P."/>
            <person name="Herman A."/>
            <person name="Mangelson H."/>
            <person name="Liachko I."/>
            <person name="Sullivan S."/>
            <person name="Sone E.D."/>
            <person name="Koren S."/>
            <person name="Silverstein K.A.T."/>
            <person name="Beckman K.B."/>
            <person name="Gohl D.M."/>
        </authorList>
    </citation>
    <scope>NUCLEOTIDE SEQUENCE</scope>
    <source>
        <strain evidence="1">Duluth1</strain>
        <tissue evidence="1">Whole animal</tissue>
    </source>
</reference>